<dbReference type="OrthoDB" id="3556416at2"/>
<organism evidence="1 2">
    <name type="scientific">Luteimicrobium subarcticum</name>
    <dbReference type="NCBI Taxonomy" id="620910"/>
    <lineage>
        <taxon>Bacteria</taxon>
        <taxon>Bacillati</taxon>
        <taxon>Actinomycetota</taxon>
        <taxon>Actinomycetes</taxon>
        <taxon>Micrococcales</taxon>
        <taxon>Luteimicrobium</taxon>
    </lineage>
</organism>
<reference evidence="1 2" key="1">
    <citation type="submission" date="2017-11" db="EMBL/GenBank/DDBJ databases">
        <title>Genomic Encyclopedia of Archaeal and Bacterial Type Strains, Phase II (KMG-II): From Individual Species to Whole Genera.</title>
        <authorList>
            <person name="Goeker M."/>
        </authorList>
    </citation>
    <scope>NUCLEOTIDE SEQUENCE [LARGE SCALE GENOMIC DNA]</scope>
    <source>
        <strain evidence="1 2">DSM 22413</strain>
    </source>
</reference>
<dbReference type="AlphaFoldDB" id="A0A2M8WRJ0"/>
<dbReference type="EMBL" id="PGTZ01000008">
    <property type="protein sequence ID" value="PJI93542.1"/>
    <property type="molecule type" value="Genomic_DNA"/>
</dbReference>
<dbReference type="Proteomes" id="UP000231586">
    <property type="component" value="Unassembled WGS sequence"/>
</dbReference>
<name>A0A2M8WRJ0_9MICO</name>
<accession>A0A2M8WRJ0</accession>
<dbReference type="RefSeq" id="WP_100350219.1">
    <property type="nucleotide sequence ID" value="NZ_PGTZ01000008.1"/>
</dbReference>
<comment type="caution">
    <text evidence="1">The sequence shown here is derived from an EMBL/GenBank/DDBJ whole genome shotgun (WGS) entry which is preliminary data.</text>
</comment>
<proteinExistence type="predicted"/>
<protein>
    <submittedName>
        <fullName evidence="1">Uncharacterized protein</fullName>
    </submittedName>
</protein>
<evidence type="ECO:0000313" key="2">
    <source>
        <dbReference type="Proteomes" id="UP000231586"/>
    </source>
</evidence>
<evidence type="ECO:0000313" key="1">
    <source>
        <dbReference type="EMBL" id="PJI93542.1"/>
    </source>
</evidence>
<sequence length="153" mass="16364">MDETVSAAERSGLTVTGSYGSAEDVWSVWRAFVVVSAIPARRIPDTDDGTEMRRLQEAWLDSARTAGVVSSTGEFLLSVQSSTAIGPWTRVRLGVDFDISGLGLTWAVPEFVASDVDRTVSIGVSTEEDDYQIFVSRTDPVTGATDVPDGSSL</sequence>
<keyword evidence="2" id="KW-1185">Reference proteome</keyword>
<gene>
    <name evidence="1" type="ORF">CLV34_2116</name>
</gene>